<evidence type="ECO:0000313" key="2">
    <source>
        <dbReference type="Proteomes" id="UP000717364"/>
    </source>
</evidence>
<dbReference type="RefSeq" id="WP_215607605.1">
    <property type="nucleotide sequence ID" value="NZ_JADOES010000004.1"/>
</dbReference>
<keyword evidence="2" id="KW-1185">Reference proteome</keyword>
<gene>
    <name evidence="1" type="ORF">IXB50_03780</name>
</gene>
<accession>A0A947DER3</accession>
<reference evidence="1" key="1">
    <citation type="submission" date="2020-11" db="EMBL/GenBank/DDBJ databases">
        <authorList>
            <person name="Konstantinou D."/>
            <person name="Gkelis S."/>
            <person name="Popin R."/>
            <person name="Fewer D."/>
            <person name="Sivonen K."/>
        </authorList>
    </citation>
    <scope>NUCLEOTIDE SEQUENCE</scope>
    <source>
        <strain evidence="1">TAU-MAC 1115</strain>
    </source>
</reference>
<name>A0A947DER3_9CYAN</name>
<organism evidence="1 2">
    <name type="scientific">Leptothoe spongobia TAU-MAC 1115</name>
    <dbReference type="NCBI Taxonomy" id="1967444"/>
    <lineage>
        <taxon>Bacteria</taxon>
        <taxon>Bacillati</taxon>
        <taxon>Cyanobacteriota</taxon>
        <taxon>Cyanophyceae</taxon>
        <taxon>Nodosilineales</taxon>
        <taxon>Cymatolegaceae</taxon>
        <taxon>Leptothoe</taxon>
        <taxon>Leptothoe spongobia</taxon>
    </lineage>
</organism>
<dbReference type="EMBL" id="JADOES010000004">
    <property type="protein sequence ID" value="MBT9314541.1"/>
    <property type="molecule type" value="Genomic_DNA"/>
</dbReference>
<reference evidence="1" key="2">
    <citation type="journal article" date="2021" name="Mar. Drugs">
        <title>Genome Reduction and Secondary Metabolism of the Marine Sponge-Associated Cyanobacterium Leptothoe.</title>
        <authorList>
            <person name="Konstantinou D."/>
            <person name="Popin R.V."/>
            <person name="Fewer D.P."/>
            <person name="Sivonen K."/>
            <person name="Gkelis S."/>
        </authorList>
    </citation>
    <scope>NUCLEOTIDE SEQUENCE</scope>
    <source>
        <strain evidence="1">TAU-MAC 1115</strain>
    </source>
</reference>
<sequence length="141" mass="15964">MSSRDSHFKRKPLYEVLTFIDRCIRTMVLDTGFGELNVEFSPSGDPRQLRIIVKNTAHHFYQVAADDMRQLLNSGPHFSADYVSSELWQTLGHRFHAIFGEGGTGYGHICLSTAKGRHQQVFKIGGGISHQIHVNYSEMNL</sequence>
<dbReference type="Proteomes" id="UP000717364">
    <property type="component" value="Unassembled WGS sequence"/>
</dbReference>
<protein>
    <submittedName>
        <fullName evidence="1">Uncharacterized protein</fullName>
    </submittedName>
</protein>
<proteinExistence type="predicted"/>
<dbReference type="AlphaFoldDB" id="A0A947DER3"/>
<comment type="caution">
    <text evidence="1">The sequence shown here is derived from an EMBL/GenBank/DDBJ whole genome shotgun (WGS) entry which is preliminary data.</text>
</comment>
<evidence type="ECO:0000313" key="1">
    <source>
        <dbReference type="EMBL" id="MBT9314541.1"/>
    </source>
</evidence>